<feature type="modified residue" description="Phosphohistidine" evidence="1">
    <location>
        <position position="56"/>
    </location>
</feature>
<dbReference type="SUPFAM" id="SSF47226">
    <property type="entry name" value="Histidine-containing phosphotransfer domain, HPT domain"/>
    <property type="match status" value="1"/>
</dbReference>
<evidence type="ECO:0000313" key="3">
    <source>
        <dbReference type="EMBL" id="SDX35151.1"/>
    </source>
</evidence>
<proteinExistence type="predicted"/>
<sequence>MAGTNNYDLSLLEQLDDKSALLDVLDLFLKDTPEQVRQLALSTRAGEWESVSELAHKLKGSLSMLQAKSLVNQLASIEKTAKSAEDKTPIAGWVVEVEATFEVFRAELTKEVNMIRKEIG</sequence>
<protein>
    <submittedName>
        <fullName evidence="3">HPt (Histidine-containing phosphotransfer) domain-containing protein</fullName>
    </submittedName>
</protein>
<evidence type="ECO:0000256" key="1">
    <source>
        <dbReference type="PROSITE-ProRule" id="PRU00110"/>
    </source>
</evidence>
<dbReference type="RefSeq" id="WP_092725597.1">
    <property type="nucleotide sequence ID" value="NZ_FNNO01000014.1"/>
</dbReference>
<accession>A0A8X8IH84</accession>
<name>A0A8X8IH84_9BACT</name>
<dbReference type="Proteomes" id="UP000198711">
    <property type="component" value="Unassembled WGS sequence"/>
</dbReference>
<organism evidence="3 4">
    <name type="scientific">Hydrobacter penzbergensis</name>
    <dbReference type="NCBI Taxonomy" id="1235997"/>
    <lineage>
        <taxon>Bacteria</taxon>
        <taxon>Pseudomonadati</taxon>
        <taxon>Bacteroidota</taxon>
        <taxon>Chitinophagia</taxon>
        <taxon>Chitinophagales</taxon>
        <taxon>Chitinophagaceae</taxon>
        <taxon>Hydrobacter</taxon>
    </lineage>
</organism>
<evidence type="ECO:0000259" key="2">
    <source>
        <dbReference type="PROSITE" id="PS50894"/>
    </source>
</evidence>
<comment type="caution">
    <text evidence="3">The sequence shown here is derived from an EMBL/GenBank/DDBJ whole genome shotgun (WGS) entry which is preliminary data.</text>
</comment>
<dbReference type="InterPro" id="IPR008207">
    <property type="entry name" value="Sig_transdc_His_kin_Hpt_dom"/>
</dbReference>
<dbReference type="Pfam" id="PF01627">
    <property type="entry name" value="Hpt"/>
    <property type="match status" value="1"/>
</dbReference>
<feature type="domain" description="HPt" evidence="2">
    <location>
        <begin position="17"/>
        <end position="118"/>
    </location>
</feature>
<dbReference type="EMBL" id="FNNO01000014">
    <property type="protein sequence ID" value="SDX35151.1"/>
    <property type="molecule type" value="Genomic_DNA"/>
</dbReference>
<keyword evidence="1" id="KW-0597">Phosphoprotein</keyword>
<gene>
    <name evidence="3" type="ORF">SAMN05444410_1144</name>
</gene>
<reference evidence="3 4" key="1">
    <citation type="submission" date="2016-10" db="EMBL/GenBank/DDBJ databases">
        <authorList>
            <person name="Varghese N."/>
            <person name="Submissions S."/>
        </authorList>
    </citation>
    <scope>NUCLEOTIDE SEQUENCE [LARGE SCALE GENOMIC DNA]</scope>
    <source>
        <strain evidence="3 4">DSM 25353</strain>
    </source>
</reference>
<keyword evidence="4" id="KW-1185">Reference proteome</keyword>
<dbReference type="GO" id="GO:0000160">
    <property type="term" value="P:phosphorelay signal transduction system"/>
    <property type="evidence" value="ECO:0007669"/>
    <property type="project" value="InterPro"/>
</dbReference>
<dbReference type="AlphaFoldDB" id="A0A8X8IH84"/>
<dbReference type="GO" id="GO:0004672">
    <property type="term" value="F:protein kinase activity"/>
    <property type="evidence" value="ECO:0007669"/>
    <property type="project" value="UniProtKB-ARBA"/>
</dbReference>
<dbReference type="InterPro" id="IPR036641">
    <property type="entry name" value="HPT_dom_sf"/>
</dbReference>
<evidence type="ECO:0000313" key="4">
    <source>
        <dbReference type="Proteomes" id="UP000198711"/>
    </source>
</evidence>
<dbReference type="Gene3D" id="1.20.120.160">
    <property type="entry name" value="HPT domain"/>
    <property type="match status" value="1"/>
</dbReference>
<dbReference type="PROSITE" id="PS50894">
    <property type="entry name" value="HPT"/>
    <property type="match status" value="1"/>
</dbReference>